<gene>
    <name evidence="1" type="ORF">JL107_02250</name>
</gene>
<dbReference type="RefSeq" id="WP_205255389.1">
    <property type="nucleotide sequence ID" value="NZ_BAAAPV010000001.1"/>
</dbReference>
<dbReference type="Pfam" id="PF10604">
    <property type="entry name" value="Polyketide_cyc2"/>
    <property type="match status" value="1"/>
</dbReference>
<reference evidence="1" key="1">
    <citation type="submission" date="2021-01" db="EMBL/GenBank/DDBJ databases">
        <title>KCTC 19127 draft genome.</title>
        <authorList>
            <person name="An D."/>
        </authorList>
    </citation>
    <scope>NUCLEOTIDE SEQUENCE</scope>
    <source>
        <strain evidence="1">KCTC 19127</strain>
    </source>
</reference>
<sequence length="128" mass="14257">MHRLLTAHGDAPADTVWIRYVEPARWPGWSPQIRRAESSDPVLRSGSTGRVFSLPGVSFPFTVLSVDDDRRRWAWKVHLPLGVVLTLDHLVQPDGDGSRTALRVHGPAPLVLAYAPLAQIALNRLVRR</sequence>
<organism evidence="1 2">
    <name type="scientific">Nakamurella flavida</name>
    <dbReference type="NCBI Taxonomy" id="363630"/>
    <lineage>
        <taxon>Bacteria</taxon>
        <taxon>Bacillati</taxon>
        <taxon>Actinomycetota</taxon>
        <taxon>Actinomycetes</taxon>
        <taxon>Nakamurellales</taxon>
        <taxon>Nakamurellaceae</taxon>
        <taxon>Nakamurella</taxon>
    </lineage>
</organism>
<dbReference type="AlphaFoldDB" id="A0A938YKT2"/>
<keyword evidence="2" id="KW-1185">Reference proteome</keyword>
<dbReference type="Gene3D" id="3.30.530.20">
    <property type="match status" value="1"/>
</dbReference>
<protein>
    <submittedName>
        <fullName evidence="1">SRPBCC family protein</fullName>
    </submittedName>
</protein>
<proteinExistence type="predicted"/>
<evidence type="ECO:0000313" key="1">
    <source>
        <dbReference type="EMBL" id="MBM9475257.1"/>
    </source>
</evidence>
<dbReference type="SUPFAM" id="SSF55961">
    <property type="entry name" value="Bet v1-like"/>
    <property type="match status" value="1"/>
</dbReference>
<dbReference type="EMBL" id="JAERWL010000002">
    <property type="protein sequence ID" value="MBM9475257.1"/>
    <property type="molecule type" value="Genomic_DNA"/>
</dbReference>
<evidence type="ECO:0000313" key="2">
    <source>
        <dbReference type="Proteomes" id="UP000663801"/>
    </source>
</evidence>
<dbReference type="InterPro" id="IPR019587">
    <property type="entry name" value="Polyketide_cyclase/dehydratase"/>
</dbReference>
<comment type="caution">
    <text evidence="1">The sequence shown here is derived from an EMBL/GenBank/DDBJ whole genome shotgun (WGS) entry which is preliminary data.</text>
</comment>
<accession>A0A938YKT2</accession>
<dbReference type="InterPro" id="IPR023393">
    <property type="entry name" value="START-like_dom_sf"/>
</dbReference>
<name>A0A938YKT2_9ACTN</name>
<dbReference type="Proteomes" id="UP000663801">
    <property type="component" value="Unassembled WGS sequence"/>
</dbReference>